<keyword evidence="3" id="KW-0813">Transport</keyword>
<evidence type="ECO:0000313" key="10">
    <source>
        <dbReference type="EMBL" id="MDH7453968.1"/>
    </source>
</evidence>
<comment type="subcellular location">
    <subcellularLocation>
        <location evidence="1">Cell membrane</location>
        <topology evidence="1">Multi-pass membrane protein</topology>
    </subcellularLocation>
</comment>
<dbReference type="InterPro" id="IPR000620">
    <property type="entry name" value="EamA_dom"/>
</dbReference>
<feature type="transmembrane region" description="Helical" evidence="8">
    <location>
        <begin position="73"/>
        <end position="93"/>
    </location>
</feature>
<dbReference type="PANTHER" id="PTHR22911:SF137">
    <property type="entry name" value="SOLUTE CARRIER FAMILY 35 MEMBER G2-RELATED"/>
    <property type="match status" value="1"/>
</dbReference>
<feature type="transmembrane region" description="Helical" evidence="8">
    <location>
        <begin position="36"/>
        <end position="57"/>
    </location>
</feature>
<comment type="caution">
    <text evidence="10">The sequence shown here is derived from an EMBL/GenBank/DDBJ whole genome shotgun (WGS) entry which is preliminary data.</text>
</comment>
<accession>A0ABT6MTQ7</accession>
<feature type="domain" description="EamA" evidence="9">
    <location>
        <begin position="155"/>
        <end position="286"/>
    </location>
</feature>
<organism evidence="10 11">
    <name type="scientific">Luteimonas composti</name>
    <dbReference type="NCBI Taxonomy" id="398257"/>
    <lineage>
        <taxon>Bacteria</taxon>
        <taxon>Pseudomonadati</taxon>
        <taxon>Pseudomonadota</taxon>
        <taxon>Gammaproteobacteria</taxon>
        <taxon>Lysobacterales</taxon>
        <taxon>Lysobacteraceae</taxon>
        <taxon>Luteimonas</taxon>
    </lineage>
</organism>
<evidence type="ECO:0000259" key="9">
    <source>
        <dbReference type="Pfam" id="PF00892"/>
    </source>
</evidence>
<dbReference type="Gene3D" id="1.10.3730.20">
    <property type="match status" value="1"/>
</dbReference>
<name>A0ABT6MTQ7_9GAMM</name>
<evidence type="ECO:0000256" key="2">
    <source>
        <dbReference type="ARBA" id="ARBA00007362"/>
    </source>
</evidence>
<reference evidence="10" key="1">
    <citation type="journal article" date="2007" name="Int. J. Syst. Evol. Microbiol.">
        <title>Luteimonas composti sp. nov., a moderately thermophilic bacterium isolated from food waste.</title>
        <authorList>
            <person name="Young C.C."/>
            <person name="Kampfer P."/>
            <person name="Chen W.M."/>
            <person name="Yen W.S."/>
            <person name="Arun A.B."/>
            <person name="Lai W.A."/>
            <person name="Shen F.T."/>
            <person name="Rekha P.D."/>
            <person name="Lin K.Y."/>
            <person name="Chou J.H."/>
        </authorList>
    </citation>
    <scope>NUCLEOTIDE SEQUENCE</scope>
    <source>
        <strain evidence="10">CC-YY355</strain>
    </source>
</reference>
<dbReference type="Proteomes" id="UP001160550">
    <property type="component" value="Unassembled WGS sequence"/>
</dbReference>
<gene>
    <name evidence="10" type="primary">rarD</name>
    <name evidence="10" type="ORF">QF205_12950</name>
</gene>
<evidence type="ECO:0000313" key="11">
    <source>
        <dbReference type="Proteomes" id="UP001160550"/>
    </source>
</evidence>
<keyword evidence="6 8" id="KW-1133">Transmembrane helix</keyword>
<sequence>MSPVALDRRGLWIAVGAFVIWGLMPLYWHLLRAVPSLQIVLHRAIWCAVLVAAWLTLREGRGWFRAVVAQPRLAGMLALSGTLIAFNWGLYVWAVNAGHVIEASLGYFINPLLNVLIGVAFLHERLSRPQWAAVALAGCGVAWLTARYGSFPWIALCLAGSFALYGVIRKFAAVEAVRGLGVENMFMFVPALALLAWIELGGDGGFFSLRWGGWTDVLLVLGGALTAIPLIFFAYAVRRVPLSVVGLLQYLGPTLQLLLGVFFFGEPFGADRAAGFAFIWAGLAIFALDGVRAARRRIVAQQA</sequence>
<dbReference type="InterPro" id="IPR037185">
    <property type="entry name" value="EmrE-like"/>
</dbReference>
<evidence type="ECO:0000256" key="1">
    <source>
        <dbReference type="ARBA" id="ARBA00004651"/>
    </source>
</evidence>
<dbReference type="SUPFAM" id="SSF103481">
    <property type="entry name" value="Multidrug resistance efflux transporter EmrE"/>
    <property type="match status" value="2"/>
</dbReference>
<proteinExistence type="inferred from homology"/>
<feature type="transmembrane region" description="Helical" evidence="8">
    <location>
        <begin position="218"/>
        <end position="237"/>
    </location>
</feature>
<feature type="transmembrane region" description="Helical" evidence="8">
    <location>
        <begin position="12"/>
        <end position="30"/>
    </location>
</feature>
<dbReference type="EMBL" id="JARYGX010000023">
    <property type="protein sequence ID" value="MDH7453968.1"/>
    <property type="molecule type" value="Genomic_DNA"/>
</dbReference>
<feature type="transmembrane region" description="Helical" evidence="8">
    <location>
        <begin position="180"/>
        <end position="198"/>
    </location>
</feature>
<feature type="domain" description="EamA" evidence="9">
    <location>
        <begin position="9"/>
        <end position="145"/>
    </location>
</feature>
<reference evidence="10" key="2">
    <citation type="submission" date="2023-04" db="EMBL/GenBank/DDBJ databases">
        <authorList>
            <person name="Sun J.-Q."/>
        </authorList>
    </citation>
    <scope>NUCLEOTIDE SEQUENCE</scope>
    <source>
        <strain evidence="10">CC-YY355</strain>
    </source>
</reference>
<dbReference type="InterPro" id="IPR004626">
    <property type="entry name" value="RarD"/>
</dbReference>
<evidence type="ECO:0000256" key="7">
    <source>
        <dbReference type="ARBA" id="ARBA00023136"/>
    </source>
</evidence>
<dbReference type="PANTHER" id="PTHR22911">
    <property type="entry name" value="ACYL-MALONYL CONDENSING ENZYME-RELATED"/>
    <property type="match status" value="1"/>
</dbReference>
<evidence type="ECO:0000256" key="8">
    <source>
        <dbReference type="SAM" id="Phobius"/>
    </source>
</evidence>
<feature type="transmembrane region" description="Helical" evidence="8">
    <location>
        <begin position="270"/>
        <end position="288"/>
    </location>
</feature>
<dbReference type="Pfam" id="PF00892">
    <property type="entry name" value="EamA"/>
    <property type="match status" value="2"/>
</dbReference>
<evidence type="ECO:0000256" key="6">
    <source>
        <dbReference type="ARBA" id="ARBA00022989"/>
    </source>
</evidence>
<comment type="similarity">
    <text evidence="2">Belongs to the EamA transporter family.</text>
</comment>
<keyword evidence="5 8" id="KW-0812">Transmembrane</keyword>
<dbReference type="NCBIfam" id="TIGR00688">
    <property type="entry name" value="rarD"/>
    <property type="match status" value="1"/>
</dbReference>
<keyword evidence="4" id="KW-1003">Cell membrane</keyword>
<feature type="transmembrane region" description="Helical" evidence="8">
    <location>
        <begin position="244"/>
        <end position="264"/>
    </location>
</feature>
<evidence type="ECO:0000256" key="3">
    <source>
        <dbReference type="ARBA" id="ARBA00022448"/>
    </source>
</evidence>
<keyword evidence="7 8" id="KW-0472">Membrane</keyword>
<dbReference type="RefSeq" id="WP_280943176.1">
    <property type="nucleotide sequence ID" value="NZ_JARYGX010000023.1"/>
</dbReference>
<evidence type="ECO:0000256" key="5">
    <source>
        <dbReference type="ARBA" id="ARBA00022692"/>
    </source>
</evidence>
<feature type="transmembrane region" description="Helical" evidence="8">
    <location>
        <begin position="105"/>
        <end position="122"/>
    </location>
</feature>
<feature type="transmembrane region" description="Helical" evidence="8">
    <location>
        <begin position="151"/>
        <end position="168"/>
    </location>
</feature>
<evidence type="ECO:0000256" key="4">
    <source>
        <dbReference type="ARBA" id="ARBA00022475"/>
    </source>
</evidence>
<keyword evidence="11" id="KW-1185">Reference proteome</keyword>
<protein>
    <submittedName>
        <fullName evidence="10">EamA family transporter RarD</fullName>
    </submittedName>
</protein>